<keyword evidence="2" id="KW-1185">Reference proteome</keyword>
<name>A0A2N3J0K0_AERSO</name>
<organism evidence="1 2">
    <name type="scientific">Aeromonas sobria</name>
    <dbReference type="NCBI Taxonomy" id="646"/>
    <lineage>
        <taxon>Bacteria</taxon>
        <taxon>Pseudomonadati</taxon>
        <taxon>Pseudomonadota</taxon>
        <taxon>Gammaproteobacteria</taxon>
        <taxon>Aeromonadales</taxon>
        <taxon>Aeromonadaceae</taxon>
        <taxon>Aeromonas</taxon>
    </lineage>
</organism>
<reference evidence="1 2" key="1">
    <citation type="journal article" date="2017" name="Front. Microbiol.">
        <title>Strong Genomic and Phenotypic Heterogeneity in the Aeromonas sobria Species Complex.</title>
        <authorList>
            <person name="Gauthier J."/>
            <person name="Vincent A.T."/>
            <person name="Charette S.J."/>
            <person name="Derome N."/>
        </authorList>
    </citation>
    <scope>NUCLEOTIDE SEQUENCE [LARGE SCALE GENOMIC DNA]</scope>
    <source>
        <strain evidence="1 2">TM18</strain>
    </source>
</reference>
<dbReference type="AlphaFoldDB" id="A0A2N3J0K0"/>
<sequence length="171" mass="19228">MQEVGERLQELEGNQGINLEKLGQNEEFISAVLHATTIAMRTHKEEKREALRNAVMNVAIGQSLDEALEHMFFEWIDSFSVLHLQVLRAADNPVPPQGMFMGGLIDVLENSLPNISQSRDVFEQIWKDLYSRSLVDIERLGGTMSGSGLAQRRTTTIGRQFLTFISEPAIN</sequence>
<dbReference type="EMBL" id="NQMM01000026">
    <property type="protein sequence ID" value="PKQ78957.1"/>
    <property type="molecule type" value="Genomic_DNA"/>
</dbReference>
<evidence type="ECO:0000313" key="1">
    <source>
        <dbReference type="EMBL" id="PKQ78957.1"/>
    </source>
</evidence>
<evidence type="ECO:0000313" key="2">
    <source>
        <dbReference type="Proteomes" id="UP000233467"/>
    </source>
</evidence>
<dbReference type="Proteomes" id="UP000233467">
    <property type="component" value="Unassembled WGS sequence"/>
</dbReference>
<protein>
    <submittedName>
        <fullName evidence="1">Uncharacterized protein</fullName>
    </submittedName>
</protein>
<accession>A0A2N3J0K0</accession>
<proteinExistence type="predicted"/>
<gene>
    <name evidence="1" type="ORF">CJP16_09360</name>
</gene>
<dbReference type="RefSeq" id="WP_101324488.1">
    <property type="nucleotide sequence ID" value="NZ_NQMM01000026.1"/>
</dbReference>
<comment type="caution">
    <text evidence="1">The sequence shown here is derived from an EMBL/GenBank/DDBJ whole genome shotgun (WGS) entry which is preliminary data.</text>
</comment>